<accession>A0ABZ0EP85</accession>
<keyword evidence="2" id="KW-1185">Reference proteome</keyword>
<organism evidence="1 2">
    <name type="scientific">Paraburkholderia kirstenboschensis</name>
    <dbReference type="NCBI Taxonomy" id="1245436"/>
    <lineage>
        <taxon>Bacteria</taxon>
        <taxon>Pseudomonadati</taxon>
        <taxon>Pseudomonadota</taxon>
        <taxon>Betaproteobacteria</taxon>
        <taxon>Burkholderiales</taxon>
        <taxon>Burkholderiaceae</taxon>
        <taxon>Paraburkholderia</taxon>
    </lineage>
</organism>
<sequence>MLVDLDELVAECPDPRSRKYIRESVQCYKAGAYRSAVVACWIAVAFDLVDKIREVAASGDSMAQETIAKFDRARREDDVRVALAFEKDLLTLARDKFEFISPIEYIDLQRLADDRNRCAHPSQVSDTEVFEASAELARLHIVNATRYVLSQPAAQGKLALDRLKTELDANFFPAKRSDMVVFLRAGPLAKPRESLLRNYLGILLKLLLKEHGASFDRRVRATDALFAVADLHPEPWKRLIRELLRSLIPTLQDDAGLAKAVNFFGAKRGAELWSYIEAPDRLRLTTFVENFPTEHLEDIDDLVKQETLPLYRAALSRLRRASADELFSPMWFDTPSPVIDRLLVHYQSVRSLAEANEFGRKLRYPLMDSGEPQKHLPQLLHAAGKNEQVRRSNQFPVLLKEFVQQNQVDPELVRQMLRDAGLEELIEQL</sequence>
<gene>
    <name evidence="1" type="ORF">RW095_40580</name>
</gene>
<name>A0ABZ0EP85_9BURK</name>
<evidence type="ECO:0000313" key="2">
    <source>
        <dbReference type="Proteomes" id="UP001302652"/>
    </source>
</evidence>
<protein>
    <submittedName>
        <fullName evidence="1">Uncharacterized protein</fullName>
    </submittedName>
</protein>
<dbReference type="EMBL" id="CP136513">
    <property type="protein sequence ID" value="WOD18972.1"/>
    <property type="molecule type" value="Genomic_DNA"/>
</dbReference>
<dbReference type="RefSeq" id="WP_317021172.1">
    <property type="nucleotide sequence ID" value="NZ_CP136513.1"/>
</dbReference>
<evidence type="ECO:0000313" key="1">
    <source>
        <dbReference type="EMBL" id="WOD18972.1"/>
    </source>
</evidence>
<proteinExistence type="predicted"/>
<dbReference type="Proteomes" id="UP001302652">
    <property type="component" value="Chromosome 1"/>
</dbReference>
<reference evidence="1 2" key="1">
    <citation type="submission" date="2023-10" db="EMBL/GenBank/DDBJ databases">
        <title>Surface-active antibiotics is a multifunctional adaptation for post-fire microbes.</title>
        <authorList>
            <person name="Liu M.D."/>
            <person name="Du Y."/>
            <person name="Koupaei S.K."/>
            <person name="Kim N.R."/>
            <person name="Zhang W."/>
            <person name="Traxler M.F."/>
        </authorList>
    </citation>
    <scope>NUCLEOTIDE SEQUENCE [LARGE SCALE GENOMIC DNA]</scope>
    <source>
        <strain evidence="1 2">F3</strain>
    </source>
</reference>